<name>A0ABM7A5A6_9CAUL</name>
<accession>A0ABM7A5A6</accession>
<feature type="signal peptide" evidence="1">
    <location>
        <begin position="1"/>
        <end position="23"/>
    </location>
</feature>
<gene>
    <name evidence="2" type="ORF">C1707_23610</name>
</gene>
<evidence type="ECO:0000256" key="1">
    <source>
        <dbReference type="SAM" id="SignalP"/>
    </source>
</evidence>
<keyword evidence="1" id="KW-0732">Signal</keyword>
<proteinExistence type="predicted"/>
<protein>
    <submittedName>
        <fullName evidence="2">Uncharacterized protein</fullName>
    </submittedName>
</protein>
<dbReference type="EMBL" id="CP026100">
    <property type="protein sequence ID" value="AYV49000.1"/>
    <property type="molecule type" value="Genomic_DNA"/>
</dbReference>
<organism evidence="2 3">
    <name type="scientific">Caulobacter flavus</name>
    <dbReference type="NCBI Taxonomy" id="1679497"/>
    <lineage>
        <taxon>Bacteria</taxon>
        <taxon>Pseudomonadati</taxon>
        <taxon>Pseudomonadota</taxon>
        <taxon>Alphaproteobacteria</taxon>
        <taxon>Caulobacterales</taxon>
        <taxon>Caulobacteraceae</taxon>
        <taxon>Caulobacter</taxon>
    </lineage>
</organism>
<dbReference type="RefSeq" id="WP_101711405.1">
    <property type="nucleotide sequence ID" value="NZ_CP026100.1"/>
</dbReference>
<evidence type="ECO:0000313" key="2">
    <source>
        <dbReference type="EMBL" id="AYV49000.1"/>
    </source>
</evidence>
<feature type="chain" id="PRO_5046140632" evidence="1">
    <location>
        <begin position="24"/>
        <end position="292"/>
    </location>
</feature>
<evidence type="ECO:0000313" key="3">
    <source>
        <dbReference type="Proteomes" id="UP000281192"/>
    </source>
</evidence>
<keyword evidence="3" id="KW-1185">Reference proteome</keyword>
<dbReference type="Proteomes" id="UP000281192">
    <property type="component" value="Chromosome"/>
</dbReference>
<sequence length="292" mass="31505">MKSWLIMAAAAAFATGLAGAAQAGTPYPIEMKCAVGGERFTHAGTASYSTWGQRPDGKPYGSWEFPMPLPVCPGNGLVMYRDFTKPELKQLPALLASDAYKVLAGDSSYYRAAWLERSLKGDGDPLWLVLQASWQVDEDPVRKARYQREFAQGAEAEPAKPGDARWMGIQGRAANARRELGEFDAAKADLARLEIDKLVAALPAPPKEGEQEPEAVASQRGVLGYLGKLRAVVNRGDASSEPIDMVPPMVAARQCVDLEAKGQSNEACKAERVAKSMEMVRKARAERAGAGH</sequence>
<reference evidence="2 3" key="1">
    <citation type="submission" date="2018-01" db="EMBL/GenBank/DDBJ databases">
        <title>Complete genome sequence of Caulobacter flavus RHGG3.</title>
        <authorList>
            <person name="Yang E."/>
        </authorList>
    </citation>
    <scope>NUCLEOTIDE SEQUENCE [LARGE SCALE GENOMIC DNA]</scope>
    <source>
        <strain evidence="2 3">RHGG3</strain>
    </source>
</reference>